<feature type="chain" id="PRO_5004112842" description="Lipoprotein" evidence="1">
    <location>
        <begin position="30"/>
        <end position="98"/>
    </location>
</feature>
<sequence>MNSKSNTNMIRARWIFCAFILFFAFSLQAGDRQAGERCIADTECAFQFQCKENVCVKKQEFDYGGSGKSGKSCNIDADCIGAGKCVNGGFGKKVCSGN</sequence>
<name>N1WF30_9LEPT</name>
<evidence type="ECO:0008006" key="4">
    <source>
        <dbReference type="Google" id="ProtNLM"/>
    </source>
</evidence>
<proteinExistence type="predicted"/>
<evidence type="ECO:0000256" key="1">
    <source>
        <dbReference type="SAM" id="SignalP"/>
    </source>
</evidence>
<keyword evidence="1" id="KW-0732">Signal</keyword>
<evidence type="ECO:0000313" key="3">
    <source>
        <dbReference type="Proteomes" id="UP000012313"/>
    </source>
</evidence>
<evidence type="ECO:0000313" key="2">
    <source>
        <dbReference type="EMBL" id="EMY75917.1"/>
    </source>
</evidence>
<dbReference type="RefSeq" id="WP_003011234.1">
    <property type="nucleotide sequence ID" value="NZ_AOHC02000059.1"/>
</dbReference>
<dbReference type="AlphaFoldDB" id="N1WF30"/>
<comment type="caution">
    <text evidence="2">The sequence shown here is derived from an EMBL/GenBank/DDBJ whole genome shotgun (WGS) entry which is preliminary data.</text>
</comment>
<protein>
    <recommendedName>
        <fullName evidence="4">Lipoprotein</fullName>
    </recommendedName>
</protein>
<accession>N1WF30</accession>
<organism evidence="2 3">
    <name type="scientific">Leptospira weilii serovar Ranarum str. ICFT</name>
    <dbReference type="NCBI Taxonomy" id="1218598"/>
    <lineage>
        <taxon>Bacteria</taxon>
        <taxon>Pseudomonadati</taxon>
        <taxon>Spirochaetota</taxon>
        <taxon>Spirochaetia</taxon>
        <taxon>Leptospirales</taxon>
        <taxon>Leptospiraceae</taxon>
        <taxon>Leptospira</taxon>
    </lineage>
</organism>
<keyword evidence="3" id="KW-1185">Reference proteome</keyword>
<dbReference type="STRING" id="1218598.LEP1GSC060_0087"/>
<dbReference type="EMBL" id="AOHC02000059">
    <property type="protein sequence ID" value="EMY75917.1"/>
    <property type="molecule type" value="Genomic_DNA"/>
</dbReference>
<feature type="signal peptide" evidence="1">
    <location>
        <begin position="1"/>
        <end position="29"/>
    </location>
</feature>
<reference evidence="2" key="1">
    <citation type="submission" date="2013-03" db="EMBL/GenBank/DDBJ databases">
        <authorList>
            <person name="Harkins D.M."/>
            <person name="Durkin A.S."/>
            <person name="Brinkac L.M."/>
            <person name="Haft D.H."/>
            <person name="Selengut J.D."/>
            <person name="Sanka R."/>
            <person name="DePew J."/>
            <person name="Purushe J."/>
            <person name="Hartskeerl R.A."/>
            <person name="Ahmed A."/>
            <person name="van der Linden H."/>
            <person name="Goris M.G.A."/>
            <person name="Vinetz J.M."/>
            <person name="Sutton G.G."/>
            <person name="Nierman W.C."/>
            <person name="Fouts D.E."/>
        </authorList>
    </citation>
    <scope>NUCLEOTIDE SEQUENCE [LARGE SCALE GENOMIC DNA]</scope>
    <source>
        <strain evidence="2">ICFT</strain>
    </source>
</reference>
<gene>
    <name evidence="2" type="ORF">LEP1GSC060_0087</name>
</gene>
<dbReference type="Proteomes" id="UP000012313">
    <property type="component" value="Unassembled WGS sequence"/>
</dbReference>